<dbReference type="GO" id="GO:0051539">
    <property type="term" value="F:4 iron, 4 sulfur cluster binding"/>
    <property type="evidence" value="ECO:0007669"/>
    <property type="project" value="TreeGrafter"/>
</dbReference>
<dbReference type="PIRSF" id="PIRSF005622">
    <property type="entry name" value="Hydrgn_mat_hypD"/>
    <property type="match status" value="1"/>
</dbReference>
<gene>
    <name evidence="4" type="ORF">TCARB_0612</name>
</gene>
<dbReference type="EMBL" id="CP007493">
    <property type="protein sequence ID" value="AJB41668.1"/>
    <property type="molecule type" value="Genomic_DNA"/>
</dbReference>
<dbReference type="Gene3D" id="3.40.50.11750">
    <property type="entry name" value="HypD, alpha/beta domain 1"/>
    <property type="match status" value="2"/>
</dbReference>
<evidence type="ECO:0000256" key="2">
    <source>
        <dbReference type="ARBA" id="ARBA00022723"/>
    </source>
</evidence>
<evidence type="ECO:0000313" key="5">
    <source>
        <dbReference type="Proteomes" id="UP000266720"/>
    </source>
</evidence>
<keyword evidence="3" id="KW-0408">Iron</keyword>
<evidence type="ECO:0000256" key="1">
    <source>
        <dbReference type="ARBA" id="ARBA00007888"/>
    </source>
</evidence>
<dbReference type="AlphaFoldDB" id="A0A3G1A6C5"/>
<dbReference type="GeneID" id="25406060"/>
<dbReference type="RefSeq" id="WP_052886672.1">
    <property type="nucleotide sequence ID" value="NZ_CP007493.1"/>
</dbReference>
<dbReference type="InterPro" id="IPR042244">
    <property type="entry name" value="HypD_2_sf"/>
</dbReference>
<organism evidence="4 5">
    <name type="scientific">Thermofilum adornatum 1505</name>
    <dbReference type="NCBI Taxonomy" id="697581"/>
    <lineage>
        <taxon>Archaea</taxon>
        <taxon>Thermoproteota</taxon>
        <taxon>Thermoprotei</taxon>
        <taxon>Thermofilales</taxon>
        <taxon>Thermofilaceae</taxon>
        <taxon>Thermofilum</taxon>
    </lineage>
</organism>
<dbReference type="Gene3D" id="6.10.20.100">
    <property type="match status" value="1"/>
</dbReference>
<name>A0A3G1A6C5_9CREN</name>
<protein>
    <submittedName>
        <fullName evidence="4">[NiFe] hydrogenase metallocenter assembly protein HypD</fullName>
    </submittedName>
</protein>
<dbReference type="PANTHER" id="PTHR30149">
    <property type="entry name" value="HYDROGENASE PROTEIN ASSEMBLY PROTEIN HYPD"/>
    <property type="match status" value="1"/>
</dbReference>
<dbReference type="PANTHER" id="PTHR30149:SF0">
    <property type="entry name" value="HYDROGENASE MATURATION FACTOR HYPD"/>
    <property type="match status" value="1"/>
</dbReference>
<comment type="similarity">
    <text evidence="1">Belongs to the HypD family.</text>
</comment>
<sequence length="408" mass="44855">MGEILTYTLLQRLDSLEKVFRANLQLANTLRNYISRKLEELRKREGSDFSLKIMDFCGTHEWTIVHFGLRSLMPKGIELVAGPGCPVCVTPSYYIEQAIRLSLEGITIYTYGDTFKLPAINPVDGVSSLEEARARGGRVKLALSLMDAIRDAKATGKDSLFLGIGFETVAPGYARALVADMLPPNLKLLSQVKLTPPAMFYSLDILRDKPTDAPVMGVIAPGHVSTVTGAKAWVPVAEHFGIPVVVSGFEPIDVLSSIAEIMRQLVNREASVKIEYTRAVTWQGDLKTQAMIHRAFEVADDAWRGIGFIPLSGLRIREKYSKNDAREAYGIRELTPAEWKKDTPPGCRCAEVTLGKAKPTDCPMFMKKCTPEKPYGPCMVSIEGTCAVWARFGGGGLAQEIAAELEQI</sequence>
<dbReference type="InterPro" id="IPR002780">
    <property type="entry name" value="Hyd_form_HypD"/>
</dbReference>
<accession>A0A3G1A6C5</accession>
<proteinExistence type="inferred from homology"/>
<dbReference type="KEGG" id="tcb:TCARB_0612"/>
<dbReference type="GO" id="GO:0005506">
    <property type="term" value="F:iron ion binding"/>
    <property type="evidence" value="ECO:0007669"/>
    <property type="project" value="TreeGrafter"/>
</dbReference>
<dbReference type="GO" id="GO:0070025">
    <property type="term" value="F:carbon monoxide binding"/>
    <property type="evidence" value="ECO:0007669"/>
    <property type="project" value="TreeGrafter"/>
</dbReference>
<evidence type="ECO:0000313" key="4">
    <source>
        <dbReference type="EMBL" id="AJB41668.1"/>
    </source>
</evidence>
<dbReference type="GO" id="GO:0051604">
    <property type="term" value="P:protein maturation"/>
    <property type="evidence" value="ECO:0007669"/>
    <property type="project" value="TreeGrafter"/>
</dbReference>
<dbReference type="STRING" id="697581.TCARB_0612"/>
<dbReference type="InterPro" id="IPR042243">
    <property type="entry name" value="HypD_1"/>
</dbReference>
<dbReference type="Pfam" id="PF01924">
    <property type="entry name" value="HypD"/>
    <property type="match status" value="1"/>
</dbReference>
<reference evidence="5" key="1">
    <citation type="book" date="2010" name="EXTREMOPHILES" publisher="0:0-0">
        <title>Complete genome sequences of ten hyperthermophilic archaea reveal their metabolic capabilities and possible ecological roles.</title>
        <editorList>
            <person name="?"/>
        </editorList>
        <authorList>
            <person name="Ravin N.V."/>
            <person name="Mardanov A.V."/>
            <person name="Bonch-Osmolovskaya E.A."/>
            <person name="Skryabin K.G."/>
        </authorList>
    </citation>
    <scope>NUCLEOTIDE SEQUENCE [LARGE SCALE GENOMIC DNA]</scope>
    <source>
        <strain evidence="5">1505</strain>
    </source>
</reference>
<dbReference type="NCBIfam" id="TIGR00075">
    <property type="entry name" value="hypD"/>
    <property type="match status" value="1"/>
</dbReference>
<keyword evidence="2" id="KW-0479">Metal-binding</keyword>
<dbReference type="Proteomes" id="UP000266720">
    <property type="component" value="Chromosome"/>
</dbReference>
<evidence type="ECO:0000256" key="3">
    <source>
        <dbReference type="ARBA" id="ARBA00023004"/>
    </source>
</evidence>